<evidence type="ECO:0000313" key="2">
    <source>
        <dbReference type="EMBL" id="KAK9118342.1"/>
    </source>
</evidence>
<feature type="compositionally biased region" description="Acidic residues" evidence="1">
    <location>
        <begin position="105"/>
        <end position="118"/>
    </location>
</feature>
<comment type="caution">
    <text evidence="2">The sequence shown here is derived from an EMBL/GenBank/DDBJ whole genome shotgun (WGS) entry which is preliminary data.</text>
</comment>
<reference evidence="2 3" key="1">
    <citation type="submission" date="2024-01" db="EMBL/GenBank/DDBJ databases">
        <title>Genome assemblies of Stephania.</title>
        <authorList>
            <person name="Yang L."/>
        </authorList>
    </citation>
    <scope>NUCLEOTIDE SEQUENCE [LARGE SCALE GENOMIC DNA]</scope>
    <source>
        <strain evidence="2">JXDWG</strain>
        <tissue evidence="2">Leaf</tissue>
    </source>
</reference>
<protein>
    <submittedName>
        <fullName evidence="2">Uncharacterized protein</fullName>
    </submittedName>
</protein>
<name>A0AAP0NSL7_9MAGN</name>
<feature type="region of interest" description="Disordered" evidence="1">
    <location>
        <begin position="100"/>
        <end position="147"/>
    </location>
</feature>
<evidence type="ECO:0000256" key="1">
    <source>
        <dbReference type="SAM" id="MobiDB-lite"/>
    </source>
</evidence>
<organism evidence="2 3">
    <name type="scientific">Stephania cephalantha</name>
    <dbReference type="NCBI Taxonomy" id="152367"/>
    <lineage>
        <taxon>Eukaryota</taxon>
        <taxon>Viridiplantae</taxon>
        <taxon>Streptophyta</taxon>
        <taxon>Embryophyta</taxon>
        <taxon>Tracheophyta</taxon>
        <taxon>Spermatophyta</taxon>
        <taxon>Magnoliopsida</taxon>
        <taxon>Ranunculales</taxon>
        <taxon>Menispermaceae</taxon>
        <taxon>Menispermoideae</taxon>
        <taxon>Cissampelideae</taxon>
        <taxon>Stephania</taxon>
    </lineage>
</organism>
<gene>
    <name evidence="2" type="ORF">Scep_016435</name>
</gene>
<dbReference type="EMBL" id="JBBNAG010000007">
    <property type="protein sequence ID" value="KAK9118342.1"/>
    <property type="molecule type" value="Genomic_DNA"/>
</dbReference>
<evidence type="ECO:0000313" key="3">
    <source>
        <dbReference type="Proteomes" id="UP001419268"/>
    </source>
</evidence>
<sequence length="267" mass="29913">MARTNRSKISTATNTPPSTNSKKGKRIKVEAKPVDSPPPKKMRATSSGTRNRKEVLAVEKPVDLMGCNKTKGNEVLAMDNPVNLMGCRTEESLTAYRTNFVVRDNDDEDNEKDEGEDQPDIRLLENDSEVESAKMGGYEPSVDRDMDGNVGDVAMGGNSDDDRITWSMSDFEFLVSTPPIVDEVNEKRDHVRGSEEIVVNSPVLGDATQGHGHPDEKANEVARKVESSRKITKEFVERLDPVVQECDKALHDRMVRKNWKCTWHRTK</sequence>
<accession>A0AAP0NSL7</accession>
<dbReference type="AlphaFoldDB" id="A0AAP0NSL7"/>
<keyword evidence="3" id="KW-1185">Reference proteome</keyword>
<dbReference type="Proteomes" id="UP001419268">
    <property type="component" value="Unassembled WGS sequence"/>
</dbReference>
<proteinExistence type="predicted"/>
<feature type="region of interest" description="Disordered" evidence="1">
    <location>
        <begin position="1"/>
        <end position="57"/>
    </location>
</feature>
<feature type="compositionally biased region" description="Low complexity" evidence="1">
    <location>
        <begin position="10"/>
        <end position="21"/>
    </location>
</feature>